<evidence type="ECO:0000256" key="2">
    <source>
        <dbReference type="ARBA" id="ARBA00035119"/>
    </source>
</evidence>
<comment type="catalytic activity">
    <reaction evidence="5">
        <text>queuosine 5'-phosphate + H2O = queuine + D-ribose 5-phosphate</text>
        <dbReference type="Rhea" id="RHEA:75387"/>
        <dbReference type="ChEBI" id="CHEBI:15377"/>
        <dbReference type="ChEBI" id="CHEBI:17433"/>
        <dbReference type="ChEBI" id="CHEBI:78346"/>
        <dbReference type="ChEBI" id="CHEBI:194371"/>
    </reaction>
    <physiologicalReaction direction="left-to-right" evidence="5">
        <dbReference type="Rhea" id="RHEA:75388"/>
    </physiologicalReaction>
</comment>
<keyword evidence="1" id="KW-0378">Hydrolase</keyword>
<dbReference type="PANTHER" id="PTHR21314">
    <property type="entry name" value="QUEUOSINE 5'-PHOSPHATE N-GLYCOSYLASE_HYDROLASE-RELATED"/>
    <property type="match status" value="1"/>
</dbReference>
<evidence type="ECO:0000256" key="3">
    <source>
        <dbReference type="ARBA" id="ARBA00035306"/>
    </source>
</evidence>
<comment type="similarity">
    <text evidence="2">Belongs to the QNG1 protein family.</text>
</comment>
<reference evidence="6 7" key="2">
    <citation type="journal article" date="2021" name="Mar. Drugs">
        <title>A New Micromonospora Strain with Antibiotic Activity Isolated from the Microbiome of a Mid-Atlantic Deep-Sea Sponge.</title>
        <authorList>
            <person name="Back C.R."/>
            <person name="Stennett H.L."/>
            <person name="Williams S.E."/>
            <person name="Wang L."/>
            <person name="Ojeda Gomez J."/>
            <person name="Abdulle O.M."/>
            <person name="Duffy T."/>
            <person name="Neal C."/>
            <person name="Mantell J."/>
            <person name="Jepson M.A."/>
            <person name="Hendry K.R."/>
            <person name="Powell D."/>
            <person name="Stach J.E.M."/>
            <person name="Essex-Lopresti A.E."/>
            <person name="Willis C.L."/>
            <person name="Curnow P."/>
            <person name="Race P.R."/>
        </authorList>
    </citation>
    <scope>NUCLEOTIDE SEQUENCE [LARGE SCALE GENOMIC DNA]</scope>
    <source>
        <strain evidence="6 7">28ISP2-46</strain>
    </source>
</reference>
<organism evidence="6 7">
    <name type="scientific">Micromonospora robiginosa</name>
    <dbReference type="NCBI Taxonomy" id="2749844"/>
    <lineage>
        <taxon>Bacteria</taxon>
        <taxon>Bacillati</taxon>
        <taxon>Actinomycetota</taxon>
        <taxon>Actinomycetes</taxon>
        <taxon>Micromonosporales</taxon>
        <taxon>Micromonosporaceae</taxon>
        <taxon>Micromonospora</taxon>
    </lineage>
</organism>
<sequence>MTDQTTGVAADAPRTYPDHPAALRVAAAAVAARATHVRPSSRPVDAGYLDELRRRPPVESGLSRLPDERTRVGFVIVRDAINFGSGLHPHLVKLPGLSGARTIGQHLLDRVLRQGVPDPAYLAGLDAHACAELFGQPTRGPAFTLMTMFATAWNELGAYTRDRFGGEYPALVEEAAGSPARMVAVLAGMPHWRDVSRHGDLAVPFHKRAQLATYGLSLCHDPGGTRRFTDLGRLTAFADNLIPHVLIEDGLLEVSAELADALRAGRPLEHGSAPEVELRAGAVEVCERLARRAAADGDPLHPVELASLLWKRGQQPRYKATPRPRSVSFAY</sequence>
<dbReference type="Pfam" id="PF10343">
    <property type="entry name" value="Q_salvage"/>
    <property type="match status" value="1"/>
</dbReference>
<dbReference type="GO" id="GO:0016787">
    <property type="term" value="F:hydrolase activity"/>
    <property type="evidence" value="ECO:0007669"/>
    <property type="project" value="UniProtKB-KW"/>
</dbReference>
<dbReference type="EMBL" id="CP059322">
    <property type="protein sequence ID" value="QLQ36947.1"/>
    <property type="molecule type" value="Genomic_DNA"/>
</dbReference>
<evidence type="ECO:0000313" key="6">
    <source>
        <dbReference type="EMBL" id="QLQ36947.1"/>
    </source>
</evidence>
<keyword evidence="7" id="KW-1185">Reference proteome</keyword>
<dbReference type="GO" id="GO:0006400">
    <property type="term" value="P:tRNA modification"/>
    <property type="evidence" value="ECO:0007669"/>
    <property type="project" value="TreeGrafter"/>
</dbReference>
<dbReference type="InterPro" id="IPR019438">
    <property type="entry name" value="Q_salvage"/>
</dbReference>
<accession>A0A7L6B4S9</accession>
<evidence type="ECO:0000256" key="4">
    <source>
        <dbReference type="ARBA" id="ARBA00035393"/>
    </source>
</evidence>
<evidence type="ECO:0000256" key="5">
    <source>
        <dbReference type="ARBA" id="ARBA00048204"/>
    </source>
</evidence>
<proteinExistence type="inferred from homology"/>
<dbReference type="RefSeq" id="WP_181569450.1">
    <property type="nucleotide sequence ID" value="NZ_CP059322.2"/>
</dbReference>
<protein>
    <recommendedName>
        <fullName evidence="3">Queuosine 5'-phosphate N-glycosylase/hydrolase</fullName>
    </recommendedName>
    <alternativeName>
        <fullName evidence="4">Queuosine-nucleotide N-glycosylase/hydrolase</fullName>
    </alternativeName>
</protein>
<evidence type="ECO:0000256" key="1">
    <source>
        <dbReference type="ARBA" id="ARBA00022801"/>
    </source>
</evidence>
<name>A0A7L6B4S9_9ACTN</name>
<dbReference type="PANTHER" id="PTHR21314:SF0">
    <property type="entry name" value="QUEUOSINE 5'-PHOSPHATE N-GLYCOSYLASE_HYDROLASE"/>
    <property type="match status" value="1"/>
</dbReference>
<dbReference type="AlphaFoldDB" id="A0A7L6B4S9"/>
<gene>
    <name evidence="6" type="ORF">H1D33_27535</name>
</gene>
<evidence type="ECO:0000313" key="7">
    <source>
        <dbReference type="Proteomes" id="UP000510844"/>
    </source>
</evidence>
<dbReference type="KEGG" id="mfeu:H1D33_27535"/>
<reference evidence="7" key="1">
    <citation type="submission" date="2020-07" db="EMBL/GenBank/DDBJ databases">
        <title>A new Micromonospora strain with potent antibiotic activity isolated from the microbiome of a mid-Atlantic deep-sea sponge.</title>
        <authorList>
            <person name="Back C.R."/>
            <person name="Stennett H.L."/>
            <person name="Williams S.E."/>
            <person name="Wang L."/>
            <person name="Ojeda Gomez J."/>
            <person name="Abdulle O.M."/>
            <person name="Duffy T."/>
            <person name="Hendry K.R."/>
            <person name="Powell D."/>
            <person name="Stach J.E."/>
            <person name="Essex-Lopresti A.E."/>
            <person name="Willis C.L."/>
            <person name="Curnow P."/>
            <person name="Race P.R."/>
        </authorList>
    </citation>
    <scope>NUCLEOTIDE SEQUENCE [LARGE SCALE GENOMIC DNA]</scope>
    <source>
        <strain evidence="7">28ISP2-46</strain>
    </source>
</reference>
<dbReference type="Proteomes" id="UP000510844">
    <property type="component" value="Chromosome"/>
</dbReference>